<keyword evidence="12 15" id="KW-0503">Monooxygenase</keyword>
<dbReference type="GO" id="GO:0016705">
    <property type="term" value="F:oxidoreductase activity, acting on paired donors, with incorporation or reduction of molecular oxygen"/>
    <property type="evidence" value="ECO:0007669"/>
    <property type="project" value="InterPro"/>
</dbReference>
<evidence type="ECO:0000256" key="3">
    <source>
        <dbReference type="ARBA" id="ARBA00004174"/>
    </source>
</evidence>
<evidence type="ECO:0000256" key="9">
    <source>
        <dbReference type="ARBA" id="ARBA00022848"/>
    </source>
</evidence>
<dbReference type="AlphaFoldDB" id="A0A1I8QBH3"/>
<evidence type="ECO:0000256" key="7">
    <source>
        <dbReference type="ARBA" id="ARBA00022723"/>
    </source>
</evidence>
<dbReference type="GO" id="GO:0005506">
    <property type="term" value="F:iron ion binding"/>
    <property type="evidence" value="ECO:0007669"/>
    <property type="project" value="InterPro"/>
</dbReference>
<keyword evidence="11 14" id="KW-0408">Iron</keyword>
<evidence type="ECO:0000256" key="13">
    <source>
        <dbReference type="ARBA" id="ARBA00023136"/>
    </source>
</evidence>
<keyword evidence="9" id="KW-0492">Microsome</keyword>
<keyword evidence="8" id="KW-0256">Endoplasmic reticulum</keyword>
<dbReference type="PANTHER" id="PTHR24292">
    <property type="entry name" value="CYTOCHROME P450"/>
    <property type="match status" value="1"/>
</dbReference>
<name>A0A1I8QBH3_STOCA</name>
<evidence type="ECO:0000256" key="14">
    <source>
        <dbReference type="PIRSR" id="PIRSR602403-1"/>
    </source>
</evidence>
<dbReference type="VEuPathDB" id="VectorBase:SCAU015645"/>
<dbReference type="Gene3D" id="1.10.630.10">
    <property type="entry name" value="Cytochrome P450"/>
    <property type="match status" value="1"/>
</dbReference>
<evidence type="ECO:0000256" key="12">
    <source>
        <dbReference type="ARBA" id="ARBA00023033"/>
    </source>
</evidence>
<dbReference type="PROSITE" id="PS00086">
    <property type="entry name" value="CYTOCHROME_P450"/>
    <property type="match status" value="1"/>
</dbReference>
<keyword evidence="13 16" id="KW-0472">Membrane</keyword>
<dbReference type="GO" id="GO:0020037">
    <property type="term" value="F:heme binding"/>
    <property type="evidence" value="ECO:0007669"/>
    <property type="project" value="InterPro"/>
</dbReference>
<evidence type="ECO:0000256" key="6">
    <source>
        <dbReference type="ARBA" id="ARBA00022617"/>
    </source>
</evidence>
<evidence type="ECO:0000256" key="4">
    <source>
        <dbReference type="ARBA" id="ARBA00004406"/>
    </source>
</evidence>
<feature type="binding site" description="axial binding residue" evidence="14">
    <location>
        <position position="452"/>
    </location>
    <ligand>
        <name>heme</name>
        <dbReference type="ChEBI" id="CHEBI:30413"/>
    </ligand>
    <ligandPart>
        <name>Fe</name>
        <dbReference type="ChEBI" id="CHEBI:18248"/>
    </ligandPart>
</feature>
<dbReference type="CDD" id="cd11056">
    <property type="entry name" value="CYP6-like"/>
    <property type="match status" value="1"/>
</dbReference>
<evidence type="ECO:0000256" key="11">
    <source>
        <dbReference type="ARBA" id="ARBA00023004"/>
    </source>
</evidence>
<keyword evidence="16" id="KW-0812">Transmembrane</keyword>
<evidence type="ECO:0000256" key="10">
    <source>
        <dbReference type="ARBA" id="ARBA00023002"/>
    </source>
</evidence>
<dbReference type="PRINTS" id="PR00465">
    <property type="entry name" value="EP450IV"/>
</dbReference>
<evidence type="ECO:0000256" key="2">
    <source>
        <dbReference type="ARBA" id="ARBA00003690"/>
    </source>
</evidence>
<dbReference type="PRINTS" id="PR00385">
    <property type="entry name" value="P450"/>
</dbReference>
<organism evidence="17 18">
    <name type="scientific">Stomoxys calcitrans</name>
    <name type="common">Stable fly</name>
    <name type="synonym">Conops calcitrans</name>
    <dbReference type="NCBI Taxonomy" id="35570"/>
    <lineage>
        <taxon>Eukaryota</taxon>
        <taxon>Metazoa</taxon>
        <taxon>Ecdysozoa</taxon>
        <taxon>Arthropoda</taxon>
        <taxon>Hexapoda</taxon>
        <taxon>Insecta</taxon>
        <taxon>Pterygota</taxon>
        <taxon>Neoptera</taxon>
        <taxon>Endopterygota</taxon>
        <taxon>Diptera</taxon>
        <taxon>Brachycera</taxon>
        <taxon>Muscomorpha</taxon>
        <taxon>Muscoidea</taxon>
        <taxon>Muscidae</taxon>
        <taxon>Stomoxys</taxon>
    </lineage>
</organism>
<feature type="transmembrane region" description="Helical" evidence="16">
    <location>
        <begin position="6"/>
        <end position="27"/>
    </location>
</feature>
<dbReference type="InterPro" id="IPR036396">
    <property type="entry name" value="Cyt_P450_sf"/>
</dbReference>
<evidence type="ECO:0000256" key="1">
    <source>
        <dbReference type="ARBA" id="ARBA00001971"/>
    </source>
</evidence>
<dbReference type="STRING" id="35570.A0A1I8QBH3"/>
<dbReference type="OrthoDB" id="2789670at2759"/>
<comment type="similarity">
    <text evidence="5 15">Belongs to the cytochrome P450 family.</text>
</comment>
<evidence type="ECO:0000256" key="8">
    <source>
        <dbReference type="ARBA" id="ARBA00022824"/>
    </source>
</evidence>
<evidence type="ECO:0000256" key="16">
    <source>
        <dbReference type="SAM" id="Phobius"/>
    </source>
</evidence>
<reference evidence="17" key="1">
    <citation type="submission" date="2020-05" db="UniProtKB">
        <authorList>
            <consortium name="EnsemblMetazoa"/>
        </authorList>
    </citation>
    <scope>IDENTIFICATION</scope>
    <source>
        <strain evidence="17">USDA</strain>
    </source>
</reference>
<sequence>MFPLFVILGLIVVIVLILYLISFHTYWQRRGVCQLTPLPLVGNYQGLGSSYHFRDVNQHLYNHFKSKGQAFGGIYVFMKRAALMVDLDLIKQILIKDFANFPDRGVYNNAAEDPLTAHMIALEGEEWRCMRHKLTPTFTASKMKYMFPTVVKVGERFAKTMAENRGPTGVLELKDLCGRFTTDVIGNAVFGIDSNCLKDPQEEFRKMGNSVLTDKRHHAVVEQFILTNPAIAKKFHMKLFKDDMTKYFLNLVQQIMQQRLENNEKRKDFMDLLLELKAQDEELLKAEGRGIDLSHGLTLEQITAQLFSFLIAGFESSSTTMAFCLYELACHQDLQDKLREEVVNALKENQGELSFEAIQAMGYLDQVISETLRLYAPLSYLARVTKNDYRIANSSHVIEKGTMVIIPTDAIHRDPEYFPQPNVFNPDNFEPSVCSQRHSCTFMPFGDGPRNCIGLRFGKMQTKIGLVSLLRRFRFECCPLTEKPIQIDKGSFFLAAKHGIQLKVVDLESGF</sequence>
<keyword evidence="6 14" id="KW-0349">Heme</keyword>
<comment type="cofactor">
    <cofactor evidence="1 14">
        <name>heme</name>
        <dbReference type="ChEBI" id="CHEBI:30413"/>
    </cofactor>
</comment>
<dbReference type="InterPro" id="IPR050476">
    <property type="entry name" value="Insect_CytP450_Detox"/>
</dbReference>
<evidence type="ECO:0000313" key="17">
    <source>
        <dbReference type="EnsemblMetazoa" id="SCAU015645-PA"/>
    </source>
</evidence>
<protein>
    <recommendedName>
        <fullName evidence="19">Cytochrome P450</fullName>
    </recommendedName>
</protein>
<evidence type="ECO:0000313" key="18">
    <source>
        <dbReference type="Proteomes" id="UP000095300"/>
    </source>
</evidence>
<keyword evidence="7 14" id="KW-0479">Metal-binding</keyword>
<dbReference type="InterPro" id="IPR017972">
    <property type="entry name" value="Cyt_P450_CS"/>
</dbReference>
<dbReference type="Proteomes" id="UP000095300">
    <property type="component" value="Unassembled WGS sequence"/>
</dbReference>
<keyword evidence="18" id="KW-1185">Reference proteome</keyword>
<dbReference type="SUPFAM" id="SSF48264">
    <property type="entry name" value="Cytochrome P450"/>
    <property type="match status" value="1"/>
</dbReference>
<comment type="subcellular location">
    <subcellularLocation>
        <location evidence="4">Endoplasmic reticulum membrane</location>
        <topology evidence="4">Peripheral membrane protein</topology>
    </subcellularLocation>
    <subcellularLocation>
        <location evidence="3">Microsome membrane</location>
        <topology evidence="3">Peripheral membrane protein</topology>
    </subcellularLocation>
</comment>
<dbReference type="PANTHER" id="PTHR24292:SF100">
    <property type="entry name" value="CYTOCHROME P450 6A16, ISOFORM B-RELATED"/>
    <property type="match status" value="1"/>
</dbReference>
<keyword evidence="10 15" id="KW-0560">Oxidoreductase</keyword>
<dbReference type="InterPro" id="IPR001128">
    <property type="entry name" value="Cyt_P450"/>
</dbReference>
<dbReference type="InterPro" id="IPR002403">
    <property type="entry name" value="Cyt_P450_E_grp-IV"/>
</dbReference>
<dbReference type="FunFam" id="1.10.630.10:FF:000042">
    <property type="entry name" value="Cytochrome P450"/>
    <property type="match status" value="1"/>
</dbReference>
<gene>
    <name evidence="17" type="primary">106083662</name>
</gene>
<dbReference type="KEGG" id="scac:106083662"/>
<evidence type="ECO:0000256" key="5">
    <source>
        <dbReference type="ARBA" id="ARBA00010617"/>
    </source>
</evidence>
<keyword evidence="16" id="KW-1133">Transmembrane helix</keyword>
<evidence type="ECO:0000256" key="15">
    <source>
        <dbReference type="RuleBase" id="RU000461"/>
    </source>
</evidence>
<dbReference type="EnsemblMetazoa" id="SCAU015645-RA">
    <property type="protein sequence ID" value="SCAU015645-PA"/>
    <property type="gene ID" value="SCAU015645"/>
</dbReference>
<dbReference type="Pfam" id="PF00067">
    <property type="entry name" value="p450"/>
    <property type="match status" value="1"/>
</dbReference>
<dbReference type="GO" id="GO:0005789">
    <property type="term" value="C:endoplasmic reticulum membrane"/>
    <property type="evidence" value="ECO:0007669"/>
    <property type="project" value="UniProtKB-SubCell"/>
</dbReference>
<evidence type="ECO:0008006" key="19">
    <source>
        <dbReference type="Google" id="ProtNLM"/>
    </source>
</evidence>
<comment type="function">
    <text evidence="2">May be involved in the metabolism of insect hormones and in the breakdown of synthetic insecticides.</text>
</comment>
<accession>A0A1I8QBH3</accession>
<proteinExistence type="inferred from homology"/>
<dbReference type="GO" id="GO:0004497">
    <property type="term" value="F:monooxygenase activity"/>
    <property type="evidence" value="ECO:0007669"/>
    <property type="project" value="UniProtKB-KW"/>
</dbReference>